<dbReference type="HOGENOM" id="CLU_1046435_0_0_1"/>
<accession>A0A015LZF2</accession>
<dbReference type="Pfam" id="PF00505">
    <property type="entry name" value="HMG_box"/>
    <property type="match status" value="1"/>
</dbReference>
<evidence type="ECO:0000313" key="7">
    <source>
        <dbReference type="EMBL" id="EXX60048.1"/>
    </source>
</evidence>
<gene>
    <name evidence="7" type="ORF">RirG_183370</name>
</gene>
<dbReference type="GO" id="GO:0030154">
    <property type="term" value="P:cell differentiation"/>
    <property type="evidence" value="ECO:0007669"/>
    <property type="project" value="TreeGrafter"/>
</dbReference>
<dbReference type="InterPro" id="IPR009071">
    <property type="entry name" value="HMG_box_dom"/>
</dbReference>
<dbReference type="InterPro" id="IPR036910">
    <property type="entry name" value="HMG_box_dom_sf"/>
</dbReference>
<dbReference type="GO" id="GO:0000978">
    <property type="term" value="F:RNA polymerase II cis-regulatory region sequence-specific DNA binding"/>
    <property type="evidence" value="ECO:0007669"/>
    <property type="project" value="TreeGrafter"/>
</dbReference>
<dbReference type="CDD" id="cd01389">
    <property type="entry name" value="HMG-box_ROX1-like"/>
    <property type="match status" value="1"/>
</dbReference>
<evidence type="ECO:0000256" key="3">
    <source>
        <dbReference type="ARBA" id="ARBA00023163"/>
    </source>
</evidence>
<dbReference type="AlphaFoldDB" id="A0A015LZF2"/>
<evidence type="ECO:0000313" key="8">
    <source>
        <dbReference type="Proteomes" id="UP000022910"/>
    </source>
</evidence>
<organism evidence="7 8">
    <name type="scientific">Rhizophagus irregularis (strain DAOM 197198w)</name>
    <name type="common">Glomus intraradices</name>
    <dbReference type="NCBI Taxonomy" id="1432141"/>
    <lineage>
        <taxon>Eukaryota</taxon>
        <taxon>Fungi</taxon>
        <taxon>Fungi incertae sedis</taxon>
        <taxon>Mucoromycota</taxon>
        <taxon>Glomeromycotina</taxon>
        <taxon>Glomeromycetes</taxon>
        <taxon>Glomerales</taxon>
        <taxon>Glomeraceae</taxon>
        <taxon>Rhizophagus</taxon>
    </lineage>
</organism>
<dbReference type="FunFam" id="1.10.30.10:FF:000041">
    <property type="entry name" value="HMG box family protein"/>
    <property type="match status" value="1"/>
</dbReference>
<evidence type="ECO:0000256" key="5">
    <source>
        <dbReference type="SAM" id="MobiDB-lite"/>
    </source>
</evidence>
<dbReference type="PANTHER" id="PTHR10270:SF161">
    <property type="entry name" value="SEX-DETERMINING REGION Y PROTEIN"/>
    <property type="match status" value="1"/>
</dbReference>
<dbReference type="Proteomes" id="UP000022910">
    <property type="component" value="Unassembled WGS sequence"/>
</dbReference>
<keyword evidence="2 4" id="KW-0238">DNA-binding</keyword>
<dbReference type="SUPFAM" id="SSF47095">
    <property type="entry name" value="HMG-box"/>
    <property type="match status" value="1"/>
</dbReference>
<dbReference type="PANTHER" id="PTHR10270">
    <property type="entry name" value="SOX TRANSCRIPTION FACTOR"/>
    <property type="match status" value="1"/>
</dbReference>
<dbReference type="SMART" id="SM00398">
    <property type="entry name" value="HMG"/>
    <property type="match status" value="1"/>
</dbReference>
<feature type="region of interest" description="Disordered" evidence="5">
    <location>
        <begin position="115"/>
        <end position="148"/>
    </location>
</feature>
<evidence type="ECO:0000256" key="2">
    <source>
        <dbReference type="ARBA" id="ARBA00023125"/>
    </source>
</evidence>
<dbReference type="EMBL" id="JEMT01026061">
    <property type="protein sequence ID" value="EXX60048.1"/>
    <property type="molecule type" value="Genomic_DNA"/>
</dbReference>
<dbReference type="PROSITE" id="PS50118">
    <property type="entry name" value="HMG_BOX_2"/>
    <property type="match status" value="1"/>
</dbReference>
<dbReference type="GO" id="GO:0005634">
    <property type="term" value="C:nucleus"/>
    <property type="evidence" value="ECO:0007669"/>
    <property type="project" value="UniProtKB-UniRule"/>
</dbReference>
<comment type="caution">
    <text evidence="7">The sequence shown here is derived from an EMBL/GenBank/DDBJ whole genome shotgun (WGS) entry which is preliminary data.</text>
</comment>
<evidence type="ECO:0000256" key="4">
    <source>
        <dbReference type="PROSITE-ProRule" id="PRU00267"/>
    </source>
</evidence>
<dbReference type="SMR" id="A0A015LZF2"/>
<feature type="domain" description="HMG box" evidence="6">
    <location>
        <begin position="51"/>
        <end position="119"/>
    </location>
</feature>
<dbReference type="GO" id="GO:0001228">
    <property type="term" value="F:DNA-binding transcription activator activity, RNA polymerase II-specific"/>
    <property type="evidence" value="ECO:0007669"/>
    <property type="project" value="TreeGrafter"/>
</dbReference>
<evidence type="ECO:0000256" key="1">
    <source>
        <dbReference type="ARBA" id="ARBA00023015"/>
    </source>
</evidence>
<keyword evidence="8" id="KW-1185">Reference proteome</keyword>
<evidence type="ECO:0000259" key="6">
    <source>
        <dbReference type="PROSITE" id="PS50118"/>
    </source>
</evidence>
<dbReference type="InterPro" id="IPR050140">
    <property type="entry name" value="SRY-related_HMG-box_TF-like"/>
</dbReference>
<protein>
    <submittedName>
        <fullName evidence="7">Rox1p</fullName>
    </submittedName>
</protein>
<dbReference type="STRING" id="1432141.A0A015LZF2"/>
<sequence length="266" mass="31117">MEKKNCHLFMFDIFEPDQLPYEDSLKPCSAQKESTILTNKSKKRIKKQKKIPRPPNSFILYRRVKLNNILIENKKISLSEASKIIGQMWRNEDEREKLRWAILADKEKLKHAQDYPDYVYRPKRSTKRKSNDKPDKSISGPIDRSTTTHGILHDHWSSSSTNHMTSHYAQHPSTLEVYNYIPTSQCFNYDYSFYNFDTTSVSYNGELFYYNPITSLLSTPANPTNGELFYYNPTTSSSSTMLEDLETYFDESVSLFSAVVEGHYEY</sequence>
<dbReference type="OrthoDB" id="6247875at2759"/>
<keyword evidence="3" id="KW-0804">Transcription</keyword>
<keyword evidence="1" id="KW-0805">Transcription regulation</keyword>
<name>A0A015LZF2_RHIIW</name>
<dbReference type="Gene3D" id="1.10.30.10">
    <property type="entry name" value="High mobility group box domain"/>
    <property type="match status" value="1"/>
</dbReference>
<feature type="DNA-binding region" description="HMG box" evidence="4">
    <location>
        <begin position="51"/>
        <end position="119"/>
    </location>
</feature>
<keyword evidence="4" id="KW-0539">Nucleus</keyword>
<dbReference type="OMA" id="VEGHYEY"/>
<proteinExistence type="predicted"/>
<reference evidence="7 8" key="1">
    <citation type="submission" date="2014-02" db="EMBL/GenBank/DDBJ databases">
        <title>Single nucleus genome sequencing reveals high similarity among nuclei of an endomycorrhizal fungus.</title>
        <authorList>
            <person name="Lin K."/>
            <person name="Geurts R."/>
            <person name="Zhang Z."/>
            <person name="Limpens E."/>
            <person name="Saunders D.G."/>
            <person name="Mu D."/>
            <person name="Pang E."/>
            <person name="Cao H."/>
            <person name="Cha H."/>
            <person name="Lin T."/>
            <person name="Zhou Q."/>
            <person name="Shang Y."/>
            <person name="Li Y."/>
            <person name="Ivanov S."/>
            <person name="Sharma T."/>
            <person name="Velzen R.V."/>
            <person name="Ruijter N.D."/>
            <person name="Aanen D.K."/>
            <person name="Win J."/>
            <person name="Kamoun S."/>
            <person name="Bisseling T."/>
            <person name="Huang S."/>
        </authorList>
    </citation>
    <scope>NUCLEOTIDE SEQUENCE [LARGE SCALE GENOMIC DNA]</scope>
    <source>
        <strain evidence="8">DAOM197198w</strain>
    </source>
</reference>